<protein>
    <submittedName>
        <fullName evidence="1">Uncharacterized protein</fullName>
    </submittedName>
</protein>
<gene>
    <name evidence="1" type="ORF">MRATA1EN3_LOCUS22754</name>
</gene>
<evidence type="ECO:0000313" key="2">
    <source>
        <dbReference type="Proteomes" id="UP001162501"/>
    </source>
</evidence>
<name>A0ACB0FHQ2_RANTA</name>
<dbReference type="EMBL" id="OX596090">
    <property type="protein sequence ID" value="CAI9711541.1"/>
    <property type="molecule type" value="Genomic_DNA"/>
</dbReference>
<reference evidence="1" key="1">
    <citation type="submission" date="2023-05" db="EMBL/GenBank/DDBJ databases">
        <authorList>
            <consortium name="ELIXIR-Norway"/>
        </authorList>
    </citation>
    <scope>NUCLEOTIDE SEQUENCE</scope>
</reference>
<accession>A0ACB0FHQ2</accession>
<proteinExistence type="predicted"/>
<sequence>MMRPRLRPLTSARRLEGGVARDASSVSVPFSGIPESQAEAEHVLESHRMFDDLWNVTALSVTRRTAVVGCEEALRCSR</sequence>
<evidence type="ECO:0000313" key="1">
    <source>
        <dbReference type="EMBL" id="CAI9711541.1"/>
    </source>
</evidence>
<organism evidence="1 2">
    <name type="scientific">Rangifer tarandus platyrhynchus</name>
    <name type="common">Svalbard reindeer</name>
    <dbReference type="NCBI Taxonomy" id="3082113"/>
    <lineage>
        <taxon>Eukaryota</taxon>
        <taxon>Metazoa</taxon>
        <taxon>Chordata</taxon>
        <taxon>Craniata</taxon>
        <taxon>Vertebrata</taxon>
        <taxon>Euteleostomi</taxon>
        <taxon>Mammalia</taxon>
        <taxon>Eutheria</taxon>
        <taxon>Laurasiatheria</taxon>
        <taxon>Artiodactyla</taxon>
        <taxon>Ruminantia</taxon>
        <taxon>Pecora</taxon>
        <taxon>Cervidae</taxon>
        <taxon>Odocoileinae</taxon>
        <taxon>Rangifer</taxon>
    </lineage>
</organism>
<dbReference type="Proteomes" id="UP001162501">
    <property type="component" value="Chromosome 6"/>
</dbReference>